<dbReference type="AlphaFoldDB" id="A0A0R1WPL3"/>
<reference evidence="1 2" key="1">
    <citation type="journal article" date="2015" name="Genome Announc.">
        <title>Expanding the biotechnology potential of lactobacilli through comparative genomics of 213 strains and associated genera.</title>
        <authorList>
            <person name="Sun Z."/>
            <person name="Harris H.M."/>
            <person name="McCann A."/>
            <person name="Guo C."/>
            <person name="Argimon S."/>
            <person name="Zhang W."/>
            <person name="Yang X."/>
            <person name="Jeffery I.B."/>
            <person name="Cooney J.C."/>
            <person name="Kagawa T.F."/>
            <person name="Liu W."/>
            <person name="Song Y."/>
            <person name="Salvetti E."/>
            <person name="Wrobel A."/>
            <person name="Rasinkangas P."/>
            <person name="Parkhill J."/>
            <person name="Rea M.C."/>
            <person name="O'Sullivan O."/>
            <person name="Ritari J."/>
            <person name="Douillard F.P."/>
            <person name="Paul Ross R."/>
            <person name="Yang R."/>
            <person name="Briner A.E."/>
            <person name="Felis G.E."/>
            <person name="de Vos W.M."/>
            <person name="Barrangou R."/>
            <person name="Klaenhammer T.R."/>
            <person name="Caufield P.W."/>
            <person name="Cui Y."/>
            <person name="Zhang H."/>
            <person name="O'Toole P.W."/>
        </authorList>
    </citation>
    <scope>NUCLEOTIDE SEQUENCE [LARGE SCALE GENOMIC DNA]</scope>
    <source>
        <strain evidence="1 2">DSM 4864</strain>
    </source>
</reference>
<dbReference type="RefSeq" id="WP_056984117.1">
    <property type="nucleotide sequence ID" value="NZ_AZGE01000004.1"/>
</dbReference>
<evidence type="ECO:0008006" key="3">
    <source>
        <dbReference type="Google" id="ProtNLM"/>
    </source>
</evidence>
<protein>
    <recommendedName>
        <fullName evidence="3">PqqD family protein</fullName>
    </recommendedName>
</protein>
<dbReference type="PATRIC" id="fig|1423779.3.peg.1424"/>
<evidence type="ECO:0000313" key="2">
    <source>
        <dbReference type="Proteomes" id="UP000050973"/>
    </source>
</evidence>
<organism evidence="1 2">
    <name type="scientific">Limosilactobacillus oris DSM 4864</name>
    <dbReference type="NCBI Taxonomy" id="1423779"/>
    <lineage>
        <taxon>Bacteria</taxon>
        <taxon>Bacillati</taxon>
        <taxon>Bacillota</taxon>
        <taxon>Bacilli</taxon>
        <taxon>Lactobacillales</taxon>
        <taxon>Lactobacillaceae</taxon>
        <taxon>Limosilactobacillus</taxon>
    </lineage>
</organism>
<dbReference type="GeneID" id="78173481"/>
<evidence type="ECO:0000313" key="1">
    <source>
        <dbReference type="EMBL" id="KRM16268.1"/>
    </source>
</evidence>
<gene>
    <name evidence="1" type="ORF">FC49_GL001385</name>
</gene>
<accession>A0A0R1WPL3</accession>
<sequence length="125" mass="14990">MQLNREKKKGITEDDLKRLVYKRNPQAHYVVKDGIVTIIKENNHPIQRFFRNRLHFNIPEESTLDLDRYGSYVFLHLDGKTNVYDLGQALGRKFDETRKYQYTRLVLYLRQLDHQNNLIIKVKGN</sequence>
<name>A0A0R1WPL3_9LACO</name>
<dbReference type="Proteomes" id="UP000050973">
    <property type="component" value="Unassembled WGS sequence"/>
</dbReference>
<proteinExistence type="predicted"/>
<dbReference type="EMBL" id="AZGE01000004">
    <property type="protein sequence ID" value="KRM16268.1"/>
    <property type="molecule type" value="Genomic_DNA"/>
</dbReference>
<comment type="caution">
    <text evidence="1">The sequence shown here is derived from an EMBL/GenBank/DDBJ whole genome shotgun (WGS) entry which is preliminary data.</text>
</comment>